<evidence type="ECO:0000313" key="19">
    <source>
        <dbReference type="Proteomes" id="UP000555393"/>
    </source>
</evidence>
<dbReference type="PANTHER" id="PTHR10954:SF18">
    <property type="entry name" value="RIBONUCLEASE HII"/>
    <property type="match status" value="1"/>
</dbReference>
<dbReference type="PROSITE" id="PS51975">
    <property type="entry name" value="RNASE_H_2"/>
    <property type="match status" value="1"/>
</dbReference>
<dbReference type="GO" id="GO:0032299">
    <property type="term" value="C:ribonuclease H2 complex"/>
    <property type="evidence" value="ECO:0007669"/>
    <property type="project" value="TreeGrafter"/>
</dbReference>
<dbReference type="PANTHER" id="PTHR10954">
    <property type="entry name" value="RIBONUCLEASE H2 SUBUNIT A"/>
    <property type="match status" value="1"/>
</dbReference>
<feature type="binding site" evidence="14 15">
    <location>
        <position position="39"/>
    </location>
    <ligand>
        <name>a divalent metal cation</name>
        <dbReference type="ChEBI" id="CHEBI:60240"/>
    </ligand>
</feature>
<dbReference type="HAMAP" id="MF_00052_B">
    <property type="entry name" value="RNase_HII_B"/>
    <property type="match status" value="1"/>
</dbReference>
<dbReference type="InterPro" id="IPR001352">
    <property type="entry name" value="RNase_HII/HIII"/>
</dbReference>
<evidence type="ECO:0000313" key="18">
    <source>
        <dbReference type="EMBL" id="MBB6261822.1"/>
    </source>
</evidence>
<dbReference type="RefSeq" id="WP_184223532.1">
    <property type="nucleotide sequence ID" value="NZ_JACIIU010000012.1"/>
</dbReference>
<dbReference type="InterPro" id="IPR036397">
    <property type="entry name" value="RNaseH_sf"/>
</dbReference>
<evidence type="ECO:0000256" key="10">
    <source>
        <dbReference type="ARBA" id="ARBA00022723"/>
    </source>
</evidence>
<evidence type="ECO:0000256" key="4">
    <source>
        <dbReference type="ARBA" id="ARBA00004496"/>
    </source>
</evidence>
<dbReference type="GO" id="GO:0030145">
    <property type="term" value="F:manganese ion binding"/>
    <property type="evidence" value="ECO:0007669"/>
    <property type="project" value="UniProtKB-UniRule"/>
</dbReference>
<comment type="catalytic activity">
    <reaction evidence="1 14 15 16">
        <text>Endonucleolytic cleavage to 5'-phosphomonoester.</text>
        <dbReference type="EC" id="3.1.26.4"/>
    </reaction>
</comment>
<dbReference type="GO" id="GO:0005737">
    <property type="term" value="C:cytoplasm"/>
    <property type="evidence" value="ECO:0007669"/>
    <property type="project" value="UniProtKB-SubCell"/>
</dbReference>
<evidence type="ECO:0000259" key="17">
    <source>
        <dbReference type="PROSITE" id="PS51975"/>
    </source>
</evidence>
<dbReference type="SUPFAM" id="SSF53098">
    <property type="entry name" value="Ribonuclease H-like"/>
    <property type="match status" value="1"/>
</dbReference>
<comment type="function">
    <text evidence="3 14 16">Endonuclease that specifically degrades the RNA of RNA-DNA hybrids.</text>
</comment>
<dbReference type="GO" id="GO:0003723">
    <property type="term" value="F:RNA binding"/>
    <property type="evidence" value="ECO:0007669"/>
    <property type="project" value="UniProtKB-UniRule"/>
</dbReference>
<dbReference type="EC" id="3.1.26.4" evidence="6 14"/>
<evidence type="ECO:0000256" key="1">
    <source>
        <dbReference type="ARBA" id="ARBA00000077"/>
    </source>
</evidence>
<evidence type="ECO:0000256" key="7">
    <source>
        <dbReference type="ARBA" id="ARBA00019179"/>
    </source>
</evidence>
<keyword evidence="10 14" id="KW-0479">Metal-binding</keyword>
<dbReference type="Proteomes" id="UP000555393">
    <property type="component" value="Unassembled WGS sequence"/>
</dbReference>
<gene>
    <name evidence="14" type="primary">rnhB</name>
    <name evidence="18" type="ORF">FHS77_002388</name>
</gene>
<evidence type="ECO:0000256" key="14">
    <source>
        <dbReference type="HAMAP-Rule" id="MF_00052"/>
    </source>
</evidence>
<keyword evidence="12 14" id="KW-0378">Hydrolase</keyword>
<comment type="caution">
    <text evidence="18">The sequence shown here is derived from an EMBL/GenBank/DDBJ whole genome shotgun (WGS) entry which is preliminary data.</text>
</comment>
<proteinExistence type="inferred from homology"/>
<dbReference type="CDD" id="cd07182">
    <property type="entry name" value="RNase_HII_bacteria_HII_like"/>
    <property type="match status" value="1"/>
</dbReference>
<dbReference type="InterPro" id="IPR012337">
    <property type="entry name" value="RNaseH-like_sf"/>
</dbReference>
<keyword evidence="13 14" id="KW-0464">Manganese</keyword>
<dbReference type="GO" id="GO:0004523">
    <property type="term" value="F:RNA-DNA hybrid ribonuclease activity"/>
    <property type="evidence" value="ECO:0007669"/>
    <property type="project" value="UniProtKB-UniRule"/>
</dbReference>
<comment type="cofactor">
    <cofactor evidence="2">
        <name>Mg(2+)</name>
        <dbReference type="ChEBI" id="CHEBI:18420"/>
    </cofactor>
</comment>
<organism evidence="18 19">
    <name type="scientific">Paenochrobactrum gallinarii</name>
    <dbReference type="NCBI Taxonomy" id="643673"/>
    <lineage>
        <taxon>Bacteria</taxon>
        <taxon>Pseudomonadati</taxon>
        <taxon>Pseudomonadota</taxon>
        <taxon>Alphaproteobacteria</taxon>
        <taxon>Hyphomicrobiales</taxon>
        <taxon>Brucellaceae</taxon>
        <taxon>Paenochrobactrum</taxon>
    </lineage>
</organism>
<dbReference type="Pfam" id="PF01351">
    <property type="entry name" value="RNase_HII"/>
    <property type="match status" value="1"/>
</dbReference>
<evidence type="ECO:0000256" key="13">
    <source>
        <dbReference type="ARBA" id="ARBA00023211"/>
    </source>
</evidence>
<evidence type="ECO:0000256" key="2">
    <source>
        <dbReference type="ARBA" id="ARBA00001946"/>
    </source>
</evidence>
<evidence type="ECO:0000256" key="6">
    <source>
        <dbReference type="ARBA" id="ARBA00012180"/>
    </source>
</evidence>
<dbReference type="AlphaFoldDB" id="A0A841LZ75"/>
<dbReference type="EMBL" id="JACIIU010000012">
    <property type="protein sequence ID" value="MBB6261822.1"/>
    <property type="molecule type" value="Genomic_DNA"/>
</dbReference>
<evidence type="ECO:0000256" key="8">
    <source>
        <dbReference type="ARBA" id="ARBA00022490"/>
    </source>
</evidence>
<comment type="subcellular location">
    <subcellularLocation>
        <location evidence="4 14">Cytoplasm</location>
    </subcellularLocation>
</comment>
<comment type="similarity">
    <text evidence="5 14 16">Belongs to the RNase HII family.</text>
</comment>
<evidence type="ECO:0000256" key="12">
    <source>
        <dbReference type="ARBA" id="ARBA00022801"/>
    </source>
</evidence>
<reference evidence="18 19" key="1">
    <citation type="submission" date="2020-08" db="EMBL/GenBank/DDBJ databases">
        <title>Genomic Encyclopedia of Type Strains, Phase IV (KMG-IV): sequencing the most valuable type-strain genomes for metagenomic binning, comparative biology and taxonomic classification.</title>
        <authorList>
            <person name="Goeker M."/>
        </authorList>
    </citation>
    <scope>NUCLEOTIDE SEQUENCE [LARGE SCALE GENOMIC DNA]</scope>
    <source>
        <strain evidence="18 19">DSM 22336</strain>
    </source>
</reference>
<feature type="domain" description="RNase H type-2" evidence="17">
    <location>
        <begin position="32"/>
        <end position="220"/>
    </location>
</feature>
<evidence type="ECO:0000256" key="15">
    <source>
        <dbReference type="PROSITE-ProRule" id="PRU01319"/>
    </source>
</evidence>
<keyword evidence="9 14" id="KW-0540">Nuclease</keyword>
<dbReference type="GO" id="GO:0006298">
    <property type="term" value="P:mismatch repair"/>
    <property type="evidence" value="ECO:0007669"/>
    <property type="project" value="TreeGrafter"/>
</dbReference>
<keyword evidence="11 14" id="KW-0255">Endonuclease</keyword>
<comment type="cofactor">
    <cofactor evidence="14 15">
        <name>Mn(2+)</name>
        <dbReference type="ChEBI" id="CHEBI:29035"/>
    </cofactor>
    <cofactor evidence="14 15">
        <name>Mg(2+)</name>
        <dbReference type="ChEBI" id="CHEBI:18420"/>
    </cofactor>
    <text evidence="14 15">Manganese or magnesium. Binds 1 divalent metal ion per monomer in the absence of substrate. May bind a second metal ion after substrate binding.</text>
</comment>
<accession>A0A841LZ75</accession>
<name>A0A841LZ75_9HYPH</name>
<dbReference type="NCBIfam" id="NF000595">
    <property type="entry name" value="PRK00015.1-3"/>
    <property type="match status" value="1"/>
</dbReference>
<evidence type="ECO:0000256" key="5">
    <source>
        <dbReference type="ARBA" id="ARBA00007383"/>
    </source>
</evidence>
<evidence type="ECO:0000256" key="9">
    <source>
        <dbReference type="ARBA" id="ARBA00022722"/>
    </source>
</evidence>
<dbReference type="Gene3D" id="3.30.420.10">
    <property type="entry name" value="Ribonuclease H-like superfamily/Ribonuclease H"/>
    <property type="match status" value="1"/>
</dbReference>
<feature type="binding site" evidence="14 15">
    <location>
        <position position="38"/>
    </location>
    <ligand>
        <name>a divalent metal cation</name>
        <dbReference type="ChEBI" id="CHEBI:60240"/>
    </ligand>
</feature>
<dbReference type="GO" id="GO:0043137">
    <property type="term" value="P:DNA replication, removal of RNA primer"/>
    <property type="evidence" value="ECO:0007669"/>
    <property type="project" value="TreeGrafter"/>
</dbReference>
<keyword evidence="19" id="KW-1185">Reference proteome</keyword>
<feature type="binding site" evidence="14 15">
    <location>
        <position position="130"/>
    </location>
    <ligand>
        <name>a divalent metal cation</name>
        <dbReference type="ChEBI" id="CHEBI:60240"/>
    </ligand>
</feature>
<sequence length="220" mass="23573">MARKISDSSSALPLIYTPDFSHEKRLYQDGCQFVAGIDEAGRGPLAGPVVAAAVVLDPDNLPEGLDDSKRLTAAKRVKLYDLILTQALAVSAVSLSADEIDNSNIRKAALTAMQRAVAASAVKIDYALVDGRDVPPHLTCNAEALIKGDQRSISIAAASIVAKVTRDRMMELAGKHHPEYGFEGHAGYGTAKHREAIETTGPVPGLHRYTFAPIKGRFIR</sequence>
<evidence type="ECO:0000256" key="3">
    <source>
        <dbReference type="ARBA" id="ARBA00004065"/>
    </source>
</evidence>
<keyword evidence="8 14" id="KW-0963">Cytoplasm</keyword>
<evidence type="ECO:0000256" key="11">
    <source>
        <dbReference type="ARBA" id="ARBA00022759"/>
    </source>
</evidence>
<dbReference type="InterPro" id="IPR024567">
    <property type="entry name" value="RNase_HII/HIII_dom"/>
</dbReference>
<dbReference type="InterPro" id="IPR022898">
    <property type="entry name" value="RNase_HII"/>
</dbReference>
<protein>
    <recommendedName>
        <fullName evidence="7 14">Ribonuclease HII</fullName>
        <shortName evidence="14">RNase HII</shortName>
        <ecNumber evidence="6 14">3.1.26.4</ecNumber>
    </recommendedName>
</protein>
<evidence type="ECO:0000256" key="16">
    <source>
        <dbReference type="RuleBase" id="RU003515"/>
    </source>
</evidence>